<dbReference type="InterPro" id="IPR002995">
    <property type="entry name" value="Surf4"/>
</dbReference>
<comment type="similarity">
    <text evidence="2">Belongs to the SURF4 family.</text>
</comment>
<evidence type="ECO:0000313" key="8">
    <source>
        <dbReference type="Proteomes" id="UP000013827"/>
    </source>
</evidence>
<evidence type="ECO:0000256" key="2">
    <source>
        <dbReference type="ARBA" id="ARBA00006945"/>
    </source>
</evidence>
<accession>A0A0D3I980</accession>
<reference evidence="7" key="2">
    <citation type="submission" date="2024-10" db="UniProtKB">
        <authorList>
            <consortium name="EnsemblProtists"/>
        </authorList>
    </citation>
    <scope>IDENTIFICATION</scope>
</reference>
<dbReference type="HOGENOM" id="CLU_1055993_0_0_1"/>
<name>A0A0D3I980_EMIH1</name>
<feature type="transmembrane region" description="Helical" evidence="6">
    <location>
        <begin position="242"/>
        <end position="259"/>
    </location>
</feature>
<organism evidence="7 8">
    <name type="scientific">Emiliania huxleyi (strain CCMP1516)</name>
    <dbReference type="NCBI Taxonomy" id="280463"/>
    <lineage>
        <taxon>Eukaryota</taxon>
        <taxon>Haptista</taxon>
        <taxon>Haptophyta</taxon>
        <taxon>Prymnesiophyceae</taxon>
        <taxon>Isochrysidales</taxon>
        <taxon>Noelaerhabdaceae</taxon>
        <taxon>Emiliania</taxon>
    </lineage>
</organism>
<protein>
    <submittedName>
        <fullName evidence="7">Uncharacterized protein</fullName>
    </submittedName>
</protein>
<reference evidence="8" key="1">
    <citation type="journal article" date="2013" name="Nature">
        <title>Pan genome of the phytoplankton Emiliania underpins its global distribution.</title>
        <authorList>
            <person name="Read B.A."/>
            <person name="Kegel J."/>
            <person name="Klute M.J."/>
            <person name="Kuo A."/>
            <person name="Lefebvre S.C."/>
            <person name="Maumus F."/>
            <person name="Mayer C."/>
            <person name="Miller J."/>
            <person name="Monier A."/>
            <person name="Salamov A."/>
            <person name="Young J."/>
            <person name="Aguilar M."/>
            <person name="Claverie J.M."/>
            <person name="Frickenhaus S."/>
            <person name="Gonzalez K."/>
            <person name="Herman E.K."/>
            <person name="Lin Y.C."/>
            <person name="Napier J."/>
            <person name="Ogata H."/>
            <person name="Sarno A.F."/>
            <person name="Shmutz J."/>
            <person name="Schroeder D."/>
            <person name="de Vargas C."/>
            <person name="Verret F."/>
            <person name="von Dassow P."/>
            <person name="Valentin K."/>
            <person name="Van de Peer Y."/>
            <person name="Wheeler G."/>
            <person name="Dacks J.B."/>
            <person name="Delwiche C.F."/>
            <person name="Dyhrman S.T."/>
            <person name="Glockner G."/>
            <person name="John U."/>
            <person name="Richards T."/>
            <person name="Worden A.Z."/>
            <person name="Zhang X."/>
            <person name="Grigoriev I.V."/>
            <person name="Allen A.E."/>
            <person name="Bidle K."/>
            <person name="Borodovsky M."/>
            <person name="Bowler C."/>
            <person name="Brownlee C."/>
            <person name="Cock J.M."/>
            <person name="Elias M."/>
            <person name="Gladyshev V.N."/>
            <person name="Groth M."/>
            <person name="Guda C."/>
            <person name="Hadaegh A."/>
            <person name="Iglesias-Rodriguez M.D."/>
            <person name="Jenkins J."/>
            <person name="Jones B.M."/>
            <person name="Lawson T."/>
            <person name="Leese F."/>
            <person name="Lindquist E."/>
            <person name="Lobanov A."/>
            <person name="Lomsadze A."/>
            <person name="Malik S.B."/>
            <person name="Marsh M.E."/>
            <person name="Mackinder L."/>
            <person name="Mock T."/>
            <person name="Mueller-Roeber B."/>
            <person name="Pagarete A."/>
            <person name="Parker M."/>
            <person name="Probert I."/>
            <person name="Quesneville H."/>
            <person name="Raines C."/>
            <person name="Rensing S.A."/>
            <person name="Riano-Pachon D.M."/>
            <person name="Richier S."/>
            <person name="Rokitta S."/>
            <person name="Shiraiwa Y."/>
            <person name="Soanes D.M."/>
            <person name="van der Giezen M."/>
            <person name="Wahlund T.M."/>
            <person name="Williams B."/>
            <person name="Wilson W."/>
            <person name="Wolfe G."/>
            <person name="Wurch L.L."/>
        </authorList>
    </citation>
    <scope>NUCLEOTIDE SEQUENCE</scope>
</reference>
<dbReference type="PaxDb" id="2903-EOD07815"/>
<dbReference type="AlphaFoldDB" id="A0A0D3I980"/>
<evidence type="ECO:0000256" key="1">
    <source>
        <dbReference type="ARBA" id="ARBA00004141"/>
    </source>
</evidence>
<feature type="transmembrane region" description="Helical" evidence="6">
    <location>
        <begin position="193"/>
        <end position="213"/>
    </location>
</feature>
<keyword evidence="8" id="KW-1185">Reference proteome</keyword>
<keyword evidence="3 6" id="KW-0812">Transmembrane</keyword>
<dbReference type="RefSeq" id="XP_005760244.1">
    <property type="nucleotide sequence ID" value="XM_005760187.1"/>
</dbReference>
<keyword evidence="5 6" id="KW-0472">Membrane</keyword>
<dbReference type="eggNOG" id="ENOG502T0VB">
    <property type="taxonomic scope" value="Eukaryota"/>
</dbReference>
<comment type="subcellular location">
    <subcellularLocation>
        <location evidence="1">Membrane</location>
        <topology evidence="1">Multi-pass membrane protein</topology>
    </subcellularLocation>
</comment>
<evidence type="ECO:0000256" key="4">
    <source>
        <dbReference type="ARBA" id="ARBA00022989"/>
    </source>
</evidence>
<dbReference type="Pfam" id="PF02077">
    <property type="entry name" value="SURF4"/>
    <property type="match status" value="1"/>
</dbReference>
<evidence type="ECO:0000256" key="5">
    <source>
        <dbReference type="ARBA" id="ARBA00023136"/>
    </source>
</evidence>
<dbReference type="Proteomes" id="UP000013827">
    <property type="component" value="Unassembled WGS sequence"/>
</dbReference>
<keyword evidence="4 6" id="KW-1133">Transmembrane helix</keyword>
<proteinExistence type="inferred from homology"/>
<dbReference type="GO" id="GO:0016020">
    <property type="term" value="C:membrane"/>
    <property type="evidence" value="ECO:0007669"/>
    <property type="project" value="UniProtKB-SubCell"/>
</dbReference>
<evidence type="ECO:0000256" key="3">
    <source>
        <dbReference type="ARBA" id="ARBA00022692"/>
    </source>
</evidence>
<sequence length="264" mass="28438">AAAEEEEARRELAAAAPRVYLVGRTPDSLHAEYLGAYDREPELVNGRLAYAMAGDADKMLWFSSVNGYWHAGPRANLGGPRGWLAVYDRAPLPERVAAEWQVVAKLLIVATFVEDALRVLFTFGVQQQSMEIAGWTSPALHTLLPLLSLAVQSCGALLVLASSGVGGEVGCYLLLGWCVWHPFMYGQAGNREFVLETATISGGLLILLSHLLLLRTKAPLLGGVSAAAAQEQKDRTATAHRIQAVGRVLVVSFFLYVAATKTHA</sequence>
<dbReference type="KEGG" id="ehx:EMIHUDRAFT_258493"/>
<dbReference type="GeneID" id="17253966"/>
<feature type="transmembrane region" description="Helical" evidence="6">
    <location>
        <begin position="156"/>
        <end position="181"/>
    </location>
</feature>
<evidence type="ECO:0000313" key="7">
    <source>
        <dbReference type="EnsemblProtists" id="EOD07815"/>
    </source>
</evidence>
<dbReference type="EnsemblProtists" id="EOD07815">
    <property type="protein sequence ID" value="EOD07815"/>
    <property type="gene ID" value="EMIHUDRAFT_258493"/>
</dbReference>
<evidence type="ECO:0000256" key="6">
    <source>
        <dbReference type="SAM" id="Phobius"/>
    </source>
</evidence>